<dbReference type="SUPFAM" id="SSF46689">
    <property type="entry name" value="Homeodomain-like"/>
    <property type="match status" value="1"/>
</dbReference>
<dbReference type="Gene3D" id="1.10.10.60">
    <property type="entry name" value="Homeodomain-like"/>
    <property type="match status" value="1"/>
</dbReference>
<feature type="region of interest" description="Disordered" evidence="1">
    <location>
        <begin position="178"/>
        <end position="218"/>
    </location>
</feature>
<protein>
    <recommendedName>
        <fullName evidence="4">Transposase</fullName>
    </recommendedName>
</protein>
<proteinExistence type="predicted"/>
<dbReference type="InterPro" id="IPR009057">
    <property type="entry name" value="Homeodomain-like_sf"/>
</dbReference>
<feature type="compositionally biased region" description="Polar residues" evidence="1">
    <location>
        <begin position="209"/>
        <end position="218"/>
    </location>
</feature>
<evidence type="ECO:0000313" key="3">
    <source>
        <dbReference type="Proteomes" id="UP000830158"/>
    </source>
</evidence>
<accession>A0ABY4P6L5</accession>
<gene>
    <name evidence="2" type="ORF">L1857_26680</name>
</gene>
<sequence>MSYTEAARDVDVVAQTVHNWVTAEKKKRAEESPTATRGQVGELERRIRELEQENAFLKSGSLLRERTTVAQRYACIAAEKAHFDVALMCRLMGVSRSGFYDWERRTVSAQEQRRGLLIEQIHVVFAASKRTYGYRCGHAELVRGWSAISRSSTPGQRTVSDCPPDRCSASTLRDTLRSSRVRHSRSTSLSRLDTLLGDRNTIQERGRGRSTQGDRPAP</sequence>
<evidence type="ECO:0000313" key="2">
    <source>
        <dbReference type="EMBL" id="UQS28005.1"/>
    </source>
</evidence>
<dbReference type="Proteomes" id="UP000830158">
    <property type="component" value="Chromosome"/>
</dbReference>
<dbReference type="EMBL" id="CP091196">
    <property type="protein sequence ID" value="UQS28005.1"/>
    <property type="molecule type" value="Genomic_DNA"/>
</dbReference>
<name>A0ABY4P6L5_9PSEU</name>
<evidence type="ECO:0000256" key="1">
    <source>
        <dbReference type="SAM" id="MobiDB-lite"/>
    </source>
</evidence>
<organism evidence="2 3">
    <name type="scientific">Amycolatopsis thermalba</name>
    <dbReference type="NCBI Taxonomy" id="944492"/>
    <lineage>
        <taxon>Bacteria</taxon>
        <taxon>Bacillati</taxon>
        <taxon>Actinomycetota</taxon>
        <taxon>Actinomycetes</taxon>
        <taxon>Pseudonocardiales</taxon>
        <taxon>Pseudonocardiaceae</taxon>
        <taxon>Amycolatopsis</taxon>
    </lineage>
</organism>
<keyword evidence="3" id="KW-1185">Reference proteome</keyword>
<reference evidence="2" key="1">
    <citation type="submission" date="2022-01" db="EMBL/GenBank/DDBJ databases">
        <title>PSI-footprinting approach for the identification of protein synthesis inhibitor producers.</title>
        <authorList>
            <person name="Handel F."/>
            <person name="Kulik A."/>
            <person name="Wex K.W."/>
            <person name="Berscheid A."/>
            <person name="Saur J.S."/>
            <person name="Winkler A."/>
            <person name="Wibberg D."/>
            <person name="Kalinowski J."/>
            <person name="Broetz-Oesterhelt H."/>
            <person name="Mast Y."/>
        </authorList>
    </citation>
    <scope>NUCLEOTIDE SEQUENCE</scope>
    <source>
        <strain evidence="2">KNN 49.3e</strain>
    </source>
</reference>
<feature type="compositionally biased region" description="Low complexity" evidence="1">
    <location>
        <begin position="186"/>
        <end position="195"/>
    </location>
</feature>
<evidence type="ECO:0008006" key="4">
    <source>
        <dbReference type="Google" id="ProtNLM"/>
    </source>
</evidence>